<evidence type="ECO:0000313" key="1">
    <source>
        <dbReference type="EMBL" id="TFK05922.1"/>
    </source>
</evidence>
<proteinExistence type="predicted"/>
<dbReference type="Proteomes" id="UP000297703">
    <property type="component" value="Unassembled WGS sequence"/>
</dbReference>
<organism evidence="1 2">
    <name type="scientific">Platysternon megacephalum</name>
    <name type="common">big-headed turtle</name>
    <dbReference type="NCBI Taxonomy" id="55544"/>
    <lineage>
        <taxon>Eukaryota</taxon>
        <taxon>Metazoa</taxon>
        <taxon>Chordata</taxon>
        <taxon>Craniata</taxon>
        <taxon>Vertebrata</taxon>
        <taxon>Euteleostomi</taxon>
        <taxon>Archelosauria</taxon>
        <taxon>Testudinata</taxon>
        <taxon>Testudines</taxon>
        <taxon>Cryptodira</taxon>
        <taxon>Durocryptodira</taxon>
        <taxon>Testudinoidea</taxon>
        <taxon>Platysternidae</taxon>
        <taxon>Platysternon</taxon>
    </lineage>
</organism>
<comment type="caution">
    <text evidence="1">The sequence shown here is derived from an EMBL/GenBank/DDBJ whole genome shotgun (WGS) entry which is preliminary data.</text>
</comment>
<reference evidence="1 2" key="2">
    <citation type="submission" date="2019-04" db="EMBL/GenBank/DDBJ databases">
        <title>The genome sequence of big-headed turtle.</title>
        <authorList>
            <person name="Gong S."/>
        </authorList>
    </citation>
    <scope>NUCLEOTIDE SEQUENCE [LARGE SCALE GENOMIC DNA]</scope>
    <source>
        <strain evidence="1">DO16091913</strain>
        <tissue evidence="1">Muscle</tissue>
    </source>
</reference>
<name>A0A4D9EEH2_9SAUR</name>
<keyword evidence="1" id="KW-0456">Lyase</keyword>
<dbReference type="EMBL" id="QXTE01000107">
    <property type="protein sequence ID" value="TFK05922.1"/>
    <property type="molecule type" value="Genomic_DNA"/>
</dbReference>
<keyword evidence="2" id="KW-1185">Reference proteome</keyword>
<evidence type="ECO:0000313" key="2">
    <source>
        <dbReference type="Proteomes" id="UP000297703"/>
    </source>
</evidence>
<gene>
    <name evidence="1" type="ORF">DR999_PMT11561</name>
</gene>
<protein>
    <submittedName>
        <fullName evidence="1">Histidine ammonia-lyase</fullName>
    </submittedName>
</protein>
<reference evidence="1 2" key="1">
    <citation type="submission" date="2019-04" db="EMBL/GenBank/DDBJ databases">
        <title>Draft genome of the big-headed turtle Platysternon megacephalum.</title>
        <authorList>
            <person name="Gong S."/>
        </authorList>
    </citation>
    <scope>NUCLEOTIDE SEQUENCE [LARGE SCALE GENOMIC DNA]</scope>
    <source>
        <strain evidence="1">DO16091913</strain>
        <tissue evidence="1">Muscle</tissue>
    </source>
</reference>
<accession>A0A4D9EEH2</accession>
<dbReference type="AlphaFoldDB" id="A0A4D9EEH2"/>
<sequence>MGLKKGPATNSLPPISALPLLPAAGSELTAWVLQPLCGLPPQHLPALLFSEPARKPPAPSPAEPPGICIPFSSSKQRGLVKEAAVWREQLPASGLNLQL</sequence>
<dbReference type="GO" id="GO:0016829">
    <property type="term" value="F:lyase activity"/>
    <property type="evidence" value="ECO:0007669"/>
    <property type="project" value="UniProtKB-KW"/>
</dbReference>